<proteinExistence type="predicted"/>
<accession>A0A0E9QQC2</accession>
<reference evidence="1" key="1">
    <citation type="submission" date="2014-11" db="EMBL/GenBank/DDBJ databases">
        <authorList>
            <person name="Amaro Gonzalez C."/>
        </authorList>
    </citation>
    <scope>NUCLEOTIDE SEQUENCE</scope>
</reference>
<evidence type="ECO:0000313" key="1">
    <source>
        <dbReference type="EMBL" id="JAH18303.1"/>
    </source>
</evidence>
<protein>
    <submittedName>
        <fullName evidence="1">Uncharacterized protein</fullName>
    </submittedName>
</protein>
<dbReference type="EMBL" id="GBXM01090274">
    <property type="protein sequence ID" value="JAH18303.1"/>
    <property type="molecule type" value="Transcribed_RNA"/>
</dbReference>
<organism evidence="1">
    <name type="scientific">Anguilla anguilla</name>
    <name type="common">European freshwater eel</name>
    <name type="synonym">Muraena anguilla</name>
    <dbReference type="NCBI Taxonomy" id="7936"/>
    <lineage>
        <taxon>Eukaryota</taxon>
        <taxon>Metazoa</taxon>
        <taxon>Chordata</taxon>
        <taxon>Craniata</taxon>
        <taxon>Vertebrata</taxon>
        <taxon>Euteleostomi</taxon>
        <taxon>Actinopterygii</taxon>
        <taxon>Neopterygii</taxon>
        <taxon>Teleostei</taxon>
        <taxon>Anguilliformes</taxon>
        <taxon>Anguillidae</taxon>
        <taxon>Anguilla</taxon>
    </lineage>
</organism>
<sequence length="57" mass="6511">MCLRNSQNCAHPPPPQLPTVVDLLVGNGGFWHIFYLVGDTYRDPYLISCCTRVHRHT</sequence>
<reference evidence="1" key="2">
    <citation type="journal article" date="2015" name="Fish Shellfish Immunol.">
        <title>Early steps in the European eel (Anguilla anguilla)-Vibrio vulnificus interaction in the gills: Role of the RtxA13 toxin.</title>
        <authorList>
            <person name="Callol A."/>
            <person name="Pajuelo D."/>
            <person name="Ebbesson L."/>
            <person name="Teles M."/>
            <person name="MacKenzie S."/>
            <person name="Amaro C."/>
        </authorList>
    </citation>
    <scope>NUCLEOTIDE SEQUENCE</scope>
</reference>
<name>A0A0E9QQC2_ANGAN</name>
<dbReference type="AlphaFoldDB" id="A0A0E9QQC2"/>